<dbReference type="AlphaFoldDB" id="A0A031K3C7"/>
<name>A0A031K3C7_9SPHN</name>
<dbReference type="RefSeq" id="WP_036524219.1">
    <property type="nucleotide sequence ID" value="NZ_JFYZ01000003.1"/>
</dbReference>
<dbReference type="PATRIC" id="fig|158500.4.peg.1243"/>
<evidence type="ECO:0000313" key="3">
    <source>
        <dbReference type="Proteomes" id="UP000024329"/>
    </source>
</evidence>
<protein>
    <submittedName>
        <fullName evidence="2">L-carnitine dehydratase/bile acid-inducible protein F</fullName>
    </submittedName>
</protein>
<reference evidence="2 3" key="1">
    <citation type="submission" date="2014-03" db="EMBL/GenBank/DDBJ databases">
        <title>Whole genome sequence of Novosphingobium resinovorum KF1.</title>
        <authorList>
            <person name="Gan H.M."/>
            <person name="Gan H.Y."/>
            <person name="Chew T.H."/>
            <person name="Savka M.A."/>
        </authorList>
    </citation>
    <scope>NUCLEOTIDE SEQUENCE [LARGE SCALE GENOMIC DNA]</scope>
    <source>
        <strain evidence="2 3">KF1</strain>
    </source>
</reference>
<sequence>MTGNRMLEGIRVIDMSGVVFGPYATFMLAELGAEVIKVEGPGGDQMRHLGKPARTKGMSPTFVTVNQGKKSVVLDLKSEGDREMMRDLLRTADIFIHNVRGDAIRRLKLDYENVKLLNPDLIYVHCVGFGSDGPYSGLPAYDDVIQAASGATSLSQRVSGGPPTYLPSLIGDKVSGLYAANAALAAVIHRLRTGEGQLVEVPMFEAFTQFMLLEHLGGKLFDPPNAPVCYARQVDPDRQPFPTANGFISIVPYVDAAWPKLFQLLGDAGILEFEEMTTASGRYKNIDRLYREVARLTPQKTTEEWMALLKAADIPAMIARDIDDILDDPHLSVTGYFQRLEHPSEGGYYATSRPVRYQAWPDRIRSPAPLLGEHNDEVLRDLSAAKQVSDAL</sequence>
<dbReference type="Gene3D" id="3.30.1540.10">
    <property type="entry name" value="formyl-coa transferase, domain 3"/>
    <property type="match status" value="1"/>
</dbReference>
<gene>
    <name evidence="2" type="ORF">BV97_01210</name>
</gene>
<dbReference type="InterPro" id="IPR044855">
    <property type="entry name" value="CoA-Trfase_III_dom3_sf"/>
</dbReference>
<dbReference type="PANTHER" id="PTHR48207">
    <property type="entry name" value="SUCCINATE--HYDROXYMETHYLGLUTARATE COA-TRANSFERASE"/>
    <property type="match status" value="1"/>
</dbReference>
<proteinExistence type="predicted"/>
<organism evidence="2 3">
    <name type="scientific">Novosphingobium resinovorum</name>
    <dbReference type="NCBI Taxonomy" id="158500"/>
    <lineage>
        <taxon>Bacteria</taxon>
        <taxon>Pseudomonadati</taxon>
        <taxon>Pseudomonadota</taxon>
        <taxon>Alphaproteobacteria</taxon>
        <taxon>Sphingomonadales</taxon>
        <taxon>Sphingomonadaceae</taxon>
        <taxon>Novosphingobium</taxon>
    </lineage>
</organism>
<evidence type="ECO:0000256" key="1">
    <source>
        <dbReference type="ARBA" id="ARBA00022679"/>
    </source>
</evidence>
<dbReference type="InterPro" id="IPR023606">
    <property type="entry name" value="CoA-Trfase_III_dom_1_sf"/>
</dbReference>
<dbReference type="SUPFAM" id="SSF89796">
    <property type="entry name" value="CoA-transferase family III (CaiB/BaiF)"/>
    <property type="match status" value="1"/>
</dbReference>
<dbReference type="PANTHER" id="PTHR48207:SF4">
    <property type="entry name" value="BLL6097 PROTEIN"/>
    <property type="match status" value="1"/>
</dbReference>
<comment type="caution">
    <text evidence="2">The sequence shown here is derived from an EMBL/GenBank/DDBJ whole genome shotgun (WGS) entry which is preliminary data.</text>
</comment>
<evidence type="ECO:0000313" key="2">
    <source>
        <dbReference type="EMBL" id="EZP83107.1"/>
    </source>
</evidence>
<dbReference type="Gene3D" id="3.40.50.10540">
    <property type="entry name" value="Crotonobetainyl-coa:carnitine coa-transferase, domain 1"/>
    <property type="match status" value="1"/>
</dbReference>
<accession>A0A031K3C7</accession>
<dbReference type="InterPro" id="IPR050483">
    <property type="entry name" value="CoA-transferase_III_domain"/>
</dbReference>
<keyword evidence="1" id="KW-0808">Transferase</keyword>
<dbReference type="GO" id="GO:0008410">
    <property type="term" value="F:CoA-transferase activity"/>
    <property type="evidence" value="ECO:0007669"/>
    <property type="project" value="TreeGrafter"/>
</dbReference>
<dbReference type="eggNOG" id="COG1804">
    <property type="taxonomic scope" value="Bacteria"/>
</dbReference>
<dbReference type="Proteomes" id="UP000024329">
    <property type="component" value="Unassembled WGS sequence"/>
</dbReference>
<dbReference type="EMBL" id="JFYZ01000003">
    <property type="protein sequence ID" value="EZP83107.1"/>
    <property type="molecule type" value="Genomic_DNA"/>
</dbReference>
<dbReference type="InterPro" id="IPR003673">
    <property type="entry name" value="CoA-Trfase_fam_III"/>
</dbReference>
<dbReference type="Pfam" id="PF02515">
    <property type="entry name" value="CoA_transf_3"/>
    <property type="match status" value="1"/>
</dbReference>